<gene>
    <name evidence="2" type="ORF">GYMLUDRAFT_244056</name>
</gene>
<name>A0A0D0CXF2_9AGAR</name>
<protein>
    <submittedName>
        <fullName evidence="2">Uncharacterized protein</fullName>
    </submittedName>
</protein>
<evidence type="ECO:0000313" key="3">
    <source>
        <dbReference type="Proteomes" id="UP000053593"/>
    </source>
</evidence>
<dbReference type="Proteomes" id="UP000053593">
    <property type="component" value="Unassembled WGS sequence"/>
</dbReference>
<dbReference type="HOGENOM" id="CLU_1408922_0_0_1"/>
<accession>A0A0D0CXF2</accession>
<keyword evidence="3" id="KW-1185">Reference proteome</keyword>
<feature type="compositionally biased region" description="Basic and acidic residues" evidence="1">
    <location>
        <begin position="145"/>
        <end position="154"/>
    </location>
</feature>
<reference evidence="2 3" key="1">
    <citation type="submission" date="2014-04" db="EMBL/GenBank/DDBJ databases">
        <title>Evolutionary Origins and Diversification of the Mycorrhizal Mutualists.</title>
        <authorList>
            <consortium name="DOE Joint Genome Institute"/>
            <consortium name="Mycorrhizal Genomics Consortium"/>
            <person name="Kohler A."/>
            <person name="Kuo A."/>
            <person name="Nagy L.G."/>
            <person name="Floudas D."/>
            <person name="Copeland A."/>
            <person name="Barry K.W."/>
            <person name="Cichocki N."/>
            <person name="Veneault-Fourrey C."/>
            <person name="LaButti K."/>
            <person name="Lindquist E.A."/>
            <person name="Lipzen A."/>
            <person name="Lundell T."/>
            <person name="Morin E."/>
            <person name="Murat C."/>
            <person name="Riley R."/>
            <person name="Ohm R."/>
            <person name="Sun H."/>
            <person name="Tunlid A."/>
            <person name="Henrissat B."/>
            <person name="Grigoriev I.V."/>
            <person name="Hibbett D.S."/>
            <person name="Martin F."/>
        </authorList>
    </citation>
    <scope>NUCLEOTIDE SEQUENCE [LARGE SCALE GENOMIC DNA]</scope>
    <source>
        <strain evidence="2 3">FD-317 M1</strain>
    </source>
</reference>
<sequence length="193" mass="21897">MADVNVGTTDEGVTEIQQAVSECINGMRREFGTQGVSQDMIDCCHQYADPIIANFANQNRDGETQGTVLVEKWVLEHGTTEWTKECQTSIEIDADQRNAKLNQRGHVGCEIYFANKERCIEKTKEDWKAGRRILKMHAYLPEGQDPPHYRHEDGGSGEDPNIEPPRTTPEQRVAGPDLQVMYRCTVRRQGFTE</sequence>
<dbReference type="EMBL" id="KN834773">
    <property type="protein sequence ID" value="KIK60903.1"/>
    <property type="molecule type" value="Genomic_DNA"/>
</dbReference>
<proteinExistence type="predicted"/>
<organism evidence="2 3">
    <name type="scientific">Collybiopsis luxurians FD-317 M1</name>
    <dbReference type="NCBI Taxonomy" id="944289"/>
    <lineage>
        <taxon>Eukaryota</taxon>
        <taxon>Fungi</taxon>
        <taxon>Dikarya</taxon>
        <taxon>Basidiomycota</taxon>
        <taxon>Agaricomycotina</taxon>
        <taxon>Agaricomycetes</taxon>
        <taxon>Agaricomycetidae</taxon>
        <taxon>Agaricales</taxon>
        <taxon>Marasmiineae</taxon>
        <taxon>Omphalotaceae</taxon>
        <taxon>Collybiopsis</taxon>
        <taxon>Collybiopsis luxurians</taxon>
    </lineage>
</organism>
<evidence type="ECO:0000256" key="1">
    <source>
        <dbReference type="SAM" id="MobiDB-lite"/>
    </source>
</evidence>
<dbReference type="OrthoDB" id="4599877at2759"/>
<dbReference type="AlphaFoldDB" id="A0A0D0CXF2"/>
<evidence type="ECO:0000313" key="2">
    <source>
        <dbReference type="EMBL" id="KIK60903.1"/>
    </source>
</evidence>
<feature type="region of interest" description="Disordered" evidence="1">
    <location>
        <begin position="139"/>
        <end position="177"/>
    </location>
</feature>